<keyword evidence="1" id="KW-0472">Membrane</keyword>
<evidence type="ECO:0008006" key="4">
    <source>
        <dbReference type="Google" id="ProtNLM"/>
    </source>
</evidence>
<feature type="transmembrane region" description="Helical" evidence="1">
    <location>
        <begin position="47"/>
        <end position="70"/>
    </location>
</feature>
<name>A0A2P4UL17_9ACTN</name>
<keyword evidence="3" id="KW-1185">Reference proteome</keyword>
<evidence type="ECO:0000313" key="3">
    <source>
        <dbReference type="Proteomes" id="UP000242367"/>
    </source>
</evidence>
<dbReference type="Proteomes" id="UP000242367">
    <property type="component" value="Unassembled WGS sequence"/>
</dbReference>
<protein>
    <recommendedName>
        <fullName evidence="4">CU044_5270 family protein</fullName>
    </recommendedName>
</protein>
<evidence type="ECO:0000256" key="1">
    <source>
        <dbReference type="SAM" id="Phobius"/>
    </source>
</evidence>
<dbReference type="AlphaFoldDB" id="A0A2P4UL17"/>
<accession>A0A2P4UL17</accession>
<dbReference type="RefSeq" id="WP_103560809.1">
    <property type="nucleotide sequence ID" value="NZ_MTBP01000001.1"/>
</dbReference>
<sequence length="304" mass="32651">MRDLAELRDLHAEVPEPDPARLAPGRARLLAANAAARPVRPRFRRRTVLAGTALGGAVLAAAAIVAVPVVSTDGSPPPALAAAEVLNRAARAAEASPDPVPRDDQFIYTEAVQRWSMGGEPVKSYRNQRWESVDGRHRGLSYDHGVKRIENPATAQPDDVFPMNYAALARLPHDPAQLRACLTSGPPGARRDTRRHLRQLTARMALAQPVLPPGLRPALFRAFAGLPGIALRRNVADALGRRGIGVLIGGGTGARMLDFMVILDPKTYRFLGTALQRPVRTNRPPADVTALVRSGIVDAPGRLP</sequence>
<keyword evidence="1" id="KW-1133">Transmembrane helix</keyword>
<comment type="caution">
    <text evidence="2">The sequence shown here is derived from an EMBL/GenBank/DDBJ whole genome shotgun (WGS) entry which is preliminary data.</text>
</comment>
<organism evidence="2 3">
    <name type="scientific">Actinomadura rubteroloni</name>
    <dbReference type="NCBI Taxonomy" id="1926885"/>
    <lineage>
        <taxon>Bacteria</taxon>
        <taxon>Bacillati</taxon>
        <taxon>Actinomycetota</taxon>
        <taxon>Actinomycetes</taxon>
        <taxon>Streptosporangiales</taxon>
        <taxon>Thermomonosporaceae</taxon>
        <taxon>Actinomadura</taxon>
    </lineage>
</organism>
<gene>
    <name evidence="2" type="ORF">BTM25_01260</name>
</gene>
<dbReference type="NCBIfam" id="NF038083">
    <property type="entry name" value="CU044_5270_fam"/>
    <property type="match status" value="1"/>
</dbReference>
<proteinExistence type="predicted"/>
<dbReference type="InterPro" id="IPR047789">
    <property type="entry name" value="CU044_5270-like"/>
</dbReference>
<reference evidence="2 3" key="1">
    <citation type="journal article" date="2017" name="Chemistry">
        <title>Isolation, Biosynthesis and Chemical Modifications of Rubterolones A-F: Rare Tropolone Alkaloids from Actinomadura sp. 5-2.</title>
        <authorList>
            <person name="Guo H."/>
            <person name="Benndorf R."/>
            <person name="Leichnitz D."/>
            <person name="Klassen J.L."/>
            <person name="Vollmers J."/>
            <person name="Gorls H."/>
            <person name="Steinacker M."/>
            <person name="Weigel C."/>
            <person name="Dahse H.M."/>
            <person name="Kaster A.K."/>
            <person name="de Beer Z.W."/>
            <person name="Poulsen M."/>
            <person name="Beemelmanns C."/>
        </authorList>
    </citation>
    <scope>NUCLEOTIDE SEQUENCE [LARGE SCALE GENOMIC DNA]</scope>
    <source>
        <strain evidence="2 3">5-2</strain>
    </source>
</reference>
<dbReference type="EMBL" id="MTBP01000001">
    <property type="protein sequence ID" value="POM25743.1"/>
    <property type="molecule type" value="Genomic_DNA"/>
</dbReference>
<evidence type="ECO:0000313" key="2">
    <source>
        <dbReference type="EMBL" id="POM25743.1"/>
    </source>
</evidence>
<keyword evidence="1" id="KW-0812">Transmembrane</keyword>